<dbReference type="EMBL" id="JMIU01000001">
    <property type="protein sequence ID" value="KDN95162.1"/>
    <property type="molecule type" value="Genomic_DNA"/>
</dbReference>
<evidence type="ECO:0000256" key="4">
    <source>
        <dbReference type="ARBA" id="ARBA00023136"/>
    </source>
</evidence>
<dbReference type="Proteomes" id="UP000027341">
    <property type="component" value="Unassembled WGS sequence"/>
</dbReference>
<organism evidence="6 7">
    <name type="scientific">Hydrogenovibrio marinus</name>
    <dbReference type="NCBI Taxonomy" id="28885"/>
    <lineage>
        <taxon>Bacteria</taxon>
        <taxon>Pseudomonadati</taxon>
        <taxon>Pseudomonadota</taxon>
        <taxon>Gammaproteobacteria</taxon>
        <taxon>Thiotrichales</taxon>
        <taxon>Piscirickettsiaceae</taxon>
        <taxon>Hydrogenovibrio</taxon>
    </lineage>
</organism>
<dbReference type="InterPro" id="IPR002657">
    <property type="entry name" value="BilAc:Na_symport/Acr3"/>
</dbReference>
<reference evidence="6 7" key="1">
    <citation type="submission" date="2014-04" db="EMBL/GenBank/DDBJ databases">
        <title>Draft genome sequence of Hydrogenovibrio marinus MH-110, a model organism for aerobic H2 metabolism.</title>
        <authorList>
            <person name="Cha H.J."/>
            <person name="Jo B.H."/>
            <person name="Hwang B.H."/>
        </authorList>
    </citation>
    <scope>NUCLEOTIDE SEQUENCE [LARGE SCALE GENOMIC DNA]</scope>
    <source>
        <strain evidence="6 7">MH-110</strain>
    </source>
</reference>
<feature type="transmembrane region" description="Helical" evidence="5">
    <location>
        <begin position="188"/>
        <end position="209"/>
    </location>
</feature>
<name>A0A066ZNU5_HYDMR</name>
<dbReference type="InterPro" id="IPR004710">
    <property type="entry name" value="Bilac:Na_transpt"/>
</dbReference>
<evidence type="ECO:0000313" key="7">
    <source>
        <dbReference type="Proteomes" id="UP000027341"/>
    </source>
</evidence>
<evidence type="ECO:0000256" key="1">
    <source>
        <dbReference type="ARBA" id="ARBA00004141"/>
    </source>
</evidence>
<evidence type="ECO:0000313" key="6">
    <source>
        <dbReference type="EMBL" id="KDN95162.1"/>
    </source>
</evidence>
<gene>
    <name evidence="6" type="ORF">EI16_02330</name>
</gene>
<keyword evidence="4 5" id="KW-0472">Membrane</keyword>
<feature type="transmembrane region" description="Helical" evidence="5">
    <location>
        <begin position="94"/>
        <end position="115"/>
    </location>
</feature>
<evidence type="ECO:0000256" key="2">
    <source>
        <dbReference type="ARBA" id="ARBA00022692"/>
    </source>
</evidence>
<keyword evidence="3 5" id="KW-1133">Transmembrane helix</keyword>
<feature type="transmembrane region" description="Helical" evidence="5">
    <location>
        <begin position="215"/>
        <end position="238"/>
    </location>
</feature>
<dbReference type="AlphaFoldDB" id="A0A066ZNU5"/>
<dbReference type="PANTHER" id="PTHR10361">
    <property type="entry name" value="SODIUM-BILE ACID COTRANSPORTER"/>
    <property type="match status" value="1"/>
</dbReference>
<accession>A0A066ZNU5</accession>
<dbReference type="Pfam" id="PF01758">
    <property type="entry name" value="SBF"/>
    <property type="match status" value="1"/>
</dbReference>
<feature type="transmembrane region" description="Helical" evidence="5">
    <location>
        <begin position="127"/>
        <end position="145"/>
    </location>
</feature>
<comment type="subcellular location">
    <subcellularLocation>
        <location evidence="1">Membrane</location>
        <topology evidence="1">Multi-pass membrane protein</topology>
    </subcellularLocation>
</comment>
<keyword evidence="7" id="KW-1185">Reference proteome</keyword>
<dbReference type="Gene3D" id="1.20.1530.20">
    <property type="match status" value="1"/>
</dbReference>
<comment type="caution">
    <text evidence="6">The sequence shown here is derived from an EMBL/GenBank/DDBJ whole genome shotgun (WGS) entry which is preliminary data.</text>
</comment>
<protein>
    <submittedName>
        <fullName evidence="6">Bile acid:sodium symporter</fullName>
    </submittedName>
</protein>
<proteinExistence type="predicted"/>
<dbReference type="RefSeq" id="WP_029908996.1">
    <property type="nucleotide sequence ID" value="NZ_AP020335.1"/>
</dbReference>
<sequence length="300" mass="32754">MLNLTTRLFPLWVLLACFWAYQQPDEFTALRPWITPLLALIMFSMGLTLHWQDFQRVLSEKRVVMLGVAIQFIVMPLAALLLSKAMNFSPELTAGMMLVGTTAGGTASNVIVYLIGGRVALSISMTLVSTLLAVALMPLLTWLYLNQMITVPAGKMLSSLLMIVLLPVVLGMLVMHFLKTKLLSVQPFLPLVSMTSIVLIIAIVVALNHDRMSTVGVAIIFAVILHNLIGLASGYSITRLLGYDVQTSRTVAIEVGMQNSGLSVALALKYFSPVSALPGALFSIWHNLSGSLLAAFWRHK</sequence>
<dbReference type="InterPro" id="IPR038770">
    <property type="entry name" value="Na+/solute_symporter_sf"/>
</dbReference>
<evidence type="ECO:0000256" key="5">
    <source>
        <dbReference type="SAM" id="Phobius"/>
    </source>
</evidence>
<feature type="transmembrane region" description="Helical" evidence="5">
    <location>
        <begin position="63"/>
        <end position="82"/>
    </location>
</feature>
<evidence type="ECO:0000256" key="3">
    <source>
        <dbReference type="ARBA" id="ARBA00022989"/>
    </source>
</evidence>
<feature type="transmembrane region" description="Helical" evidence="5">
    <location>
        <begin position="157"/>
        <end position="176"/>
    </location>
</feature>
<keyword evidence="2 5" id="KW-0812">Transmembrane</keyword>
<dbReference type="GO" id="GO:0016020">
    <property type="term" value="C:membrane"/>
    <property type="evidence" value="ECO:0007669"/>
    <property type="project" value="UniProtKB-SubCell"/>
</dbReference>
<dbReference type="PANTHER" id="PTHR10361:SF28">
    <property type="entry name" value="P3 PROTEIN-RELATED"/>
    <property type="match status" value="1"/>
</dbReference>
<dbReference type="STRING" id="28885.EI16_02330"/>
<feature type="transmembrane region" description="Helical" evidence="5">
    <location>
        <begin position="32"/>
        <end position="51"/>
    </location>
</feature>